<dbReference type="GO" id="GO:0004165">
    <property type="term" value="F:delta(3)-delta(2)-enoyl-CoA isomerase activity"/>
    <property type="evidence" value="ECO:0007669"/>
    <property type="project" value="UniProtKB-ARBA"/>
</dbReference>
<organism evidence="4 5">
    <name type="scientific">Shewanella violacea (strain JCM 10179 / CIP 106290 / LMG 19151 / DSS12)</name>
    <dbReference type="NCBI Taxonomy" id="637905"/>
    <lineage>
        <taxon>Bacteria</taxon>
        <taxon>Pseudomonadati</taxon>
        <taxon>Pseudomonadota</taxon>
        <taxon>Gammaproteobacteria</taxon>
        <taxon>Alteromonadales</taxon>
        <taxon>Shewanellaceae</taxon>
        <taxon>Shewanella</taxon>
    </lineage>
</organism>
<evidence type="ECO:0000313" key="4">
    <source>
        <dbReference type="EMBL" id="BAJ00047.1"/>
    </source>
</evidence>
<dbReference type="PANTHER" id="PTHR43684:SF1">
    <property type="entry name" value="ENOYL-COA DELTA ISOMERASE 2"/>
    <property type="match status" value="1"/>
</dbReference>
<evidence type="ECO:0000313" key="5">
    <source>
        <dbReference type="Proteomes" id="UP000002350"/>
    </source>
</evidence>
<dbReference type="STRING" id="637905.SVI_0076"/>
<reference evidence="5" key="1">
    <citation type="journal article" date="2010" name="Mol. Biosyst.">
        <title>Complete genome sequence and comparative analysis of Shewanella violacea, a psychrophilic and piezophilic bacterium from deep sea floor sediments.</title>
        <authorList>
            <person name="Aono E."/>
            <person name="Baba T."/>
            <person name="Ara T."/>
            <person name="Nishi T."/>
            <person name="Nakamichi T."/>
            <person name="Inamoto E."/>
            <person name="Toyonaga H."/>
            <person name="Hasegawa M."/>
            <person name="Takai Y."/>
            <person name="Okumura Y."/>
            <person name="Baba M."/>
            <person name="Tomita M."/>
            <person name="Kato C."/>
            <person name="Oshima T."/>
            <person name="Nakasone K."/>
            <person name="Mori H."/>
        </authorList>
    </citation>
    <scope>NUCLEOTIDE SEQUENCE [LARGE SCALE GENOMIC DNA]</scope>
    <source>
        <strain evidence="5">JCM 10179 / CIP 106290 / LMG 19151 / DSS12</strain>
    </source>
</reference>
<sequence length="249" mass="27314">MSKIITSIKENVLIISIHRSEAKNAINQEMYRDLNDALRSAMTNASVRSILIKGLPEIFCAGNDMKDFVAMARGEPDKYAGGFMKSLITCYKPVVASVSGFAIGIGTTMLQFVDFLYVSPTAMFQTPFVPLGLCPEFASSIRLEQIIGMRKARAMLLSGETMAAEESVALGFSTKMVENPDEVAFDKAAELALMAPNAMQKTKELLTSQCPLFVDAIEIENKALLDLVTKSEAKEAITAFFEKRKPNFV</sequence>
<keyword evidence="2" id="KW-0576">Peroxisome</keyword>
<dbReference type="InterPro" id="IPR029045">
    <property type="entry name" value="ClpP/crotonase-like_dom_sf"/>
</dbReference>
<keyword evidence="5" id="KW-1185">Reference proteome</keyword>
<dbReference type="KEGG" id="svo:SVI_0076"/>
<dbReference type="Proteomes" id="UP000002350">
    <property type="component" value="Chromosome"/>
</dbReference>
<evidence type="ECO:0000256" key="1">
    <source>
        <dbReference type="ARBA" id="ARBA00004275"/>
    </source>
</evidence>
<dbReference type="HOGENOM" id="CLU_009834_7_2_6"/>
<dbReference type="OrthoDB" id="9797151at2"/>
<gene>
    <name evidence="4" type="ordered locus">SVI_0076</name>
</gene>
<keyword evidence="3 4" id="KW-0413">Isomerase</keyword>
<dbReference type="Gene3D" id="3.90.226.10">
    <property type="entry name" value="2-enoyl-CoA Hydratase, Chain A, domain 1"/>
    <property type="match status" value="1"/>
</dbReference>
<dbReference type="InterPro" id="IPR051053">
    <property type="entry name" value="ECH/Chromodomain_protein"/>
</dbReference>
<protein>
    <submittedName>
        <fullName evidence="4">Enoyl-CoA hydratase/isomerase family protein</fullName>
    </submittedName>
</protein>
<dbReference type="EMBL" id="AP011177">
    <property type="protein sequence ID" value="BAJ00047.1"/>
    <property type="molecule type" value="Genomic_DNA"/>
</dbReference>
<evidence type="ECO:0000256" key="2">
    <source>
        <dbReference type="ARBA" id="ARBA00023140"/>
    </source>
</evidence>
<evidence type="ECO:0000256" key="3">
    <source>
        <dbReference type="ARBA" id="ARBA00023235"/>
    </source>
</evidence>
<accession>D4ZDC5</accession>
<dbReference type="SUPFAM" id="SSF52096">
    <property type="entry name" value="ClpP/crotonase"/>
    <property type="match status" value="1"/>
</dbReference>
<dbReference type="CDD" id="cd06558">
    <property type="entry name" value="crotonase-like"/>
    <property type="match status" value="1"/>
</dbReference>
<dbReference type="PANTHER" id="PTHR43684">
    <property type="match status" value="1"/>
</dbReference>
<dbReference type="InterPro" id="IPR001753">
    <property type="entry name" value="Enoyl-CoA_hydra/iso"/>
</dbReference>
<comment type="subcellular location">
    <subcellularLocation>
        <location evidence="1">Peroxisome</location>
    </subcellularLocation>
</comment>
<proteinExistence type="predicted"/>
<dbReference type="eggNOG" id="COG1024">
    <property type="taxonomic scope" value="Bacteria"/>
</dbReference>
<dbReference type="AlphaFoldDB" id="D4ZDC5"/>
<dbReference type="Pfam" id="PF00378">
    <property type="entry name" value="ECH_1"/>
    <property type="match status" value="1"/>
</dbReference>
<name>D4ZDC5_SHEVD</name>
<dbReference type="RefSeq" id="WP_013049362.1">
    <property type="nucleotide sequence ID" value="NC_014012.1"/>
</dbReference>